<feature type="domain" description="SPW repeat-containing integral membrane" evidence="2">
    <location>
        <begin position="9"/>
        <end position="108"/>
    </location>
</feature>
<dbReference type="Proteomes" id="UP000611723">
    <property type="component" value="Unassembled WGS sequence"/>
</dbReference>
<dbReference type="EMBL" id="JAEQBW010000001">
    <property type="protein sequence ID" value="MBK6264082.1"/>
    <property type="molecule type" value="Genomic_DNA"/>
</dbReference>
<dbReference type="InterPro" id="IPR005530">
    <property type="entry name" value="SPW"/>
</dbReference>
<keyword evidence="4" id="KW-1185">Reference proteome</keyword>
<feature type="transmembrane region" description="Helical" evidence="1">
    <location>
        <begin position="92"/>
        <end position="113"/>
    </location>
</feature>
<evidence type="ECO:0000259" key="2">
    <source>
        <dbReference type="Pfam" id="PF03779"/>
    </source>
</evidence>
<gene>
    <name evidence="3" type="ORF">JKA74_03455</name>
</gene>
<feature type="transmembrane region" description="Helical" evidence="1">
    <location>
        <begin position="35"/>
        <end position="57"/>
    </location>
</feature>
<dbReference type="RefSeq" id="WP_201429758.1">
    <property type="nucleotide sequence ID" value="NZ_JAEQBW010000001.1"/>
</dbReference>
<dbReference type="AlphaFoldDB" id="A0A934WW85"/>
<organism evidence="3 4">
    <name type="scientific">Marivirga aurantiaca</name>
    <dbReference type="NCBI Taxonomy" id="2802615"/>
    <lineage>
        <taxon>Bacteria</taxon>
        <taxon>Pseudomonadati</taxon>
        <taxon>Bacteroidota</taxon>
        <taxon>Cytophagia</taxon>
        <taxon>Cytophagales</taxon>
        <taxon>Marivirgaceae</taxon>
        <taxon>Marivirga</taxon>
    </lineage>
</organism>
<evidence type="ECO:0000313" key="4">
    <source>
        <dbReference type="Proteomes" id="UP000611723"/>
    </source>
</evidence>
<keyword evidence="1" id="KW-1133">Transmembrane helix</keyword>
<protein>
    <submittedName>
        <fullName evidence="3">SPW repeat protein</fullName>
    </submittedName>
</protein>
<accession>A0A934WW85</accession>
<keyword evidence="1" id="KW-0472">Membrane</keyword>
<proteinExistence type="predicted"/>
<evidence type="ECO:0000256" key="1">
    <source>
        <dbReference type="SAM" id="Phobius"/>
    </source>
</evidence>
<name>A0A934WW85_9BACT</name>
<feature type="transmembrane region" description="Helical" evidence="1">
    <location>
        <begin position="69"/>
        <end position="86"/>
    </location>
</feature>
<feature type="transmembrane region" description="Helical" evidence="1">
    <location>
        <begin position="12"/>
        <end position="29"/>
    </location>
</feature>
<dbReference type="Pfam" id="PF03779">
    <property type="entry name" value="SPW"/>
    <property type="match status" value="1"/>
</dbReference>
<comment type="caution">
    <text evidence="3">The sequence shown here is derived from an EMBL/GenBank/DDBJ whole genome shotgun (WGS) entry which is preliminary data.</text>
</comment>
<sequence length="125" mass="13919">MKIISRKTHGYLDYSIGILLIAAPWIFNFENTGSASTIPIVLGVGTVIYSLITNYELGAVKAIEMKTHLFIDFLAGAFLAVSPWLFNFADIVFWPHVVFGLGEMIVALMTDASPRKQFEGNKRSY</sequence>
<evidence type="ECO:0000313" key="3">
    <source>
        <dbReference type="EMBL" id="MBK6264082.1"/>
    </source>
</evidence>
<keyword evidence="1" id="KW-0812">Transmembrane</keyword>
<reference evidence="3" key="1">
    <citation type="submission" date="2021-01" db="EMBL/GenBank/DDBJ databases">
        <title>Marivirga aurantiaca sp. nov., isolated from intertidal surface sediments.</title>
        <authorList>
            <person name="Zhang M."/>
        </authorList>
    </citation>
    <scope>NUCLEOTIDE SEQUENCE</scope>
    <source>
        <strain evidence="3">S37H4</strain>
    </source>
</reference>